<dbReference type="EMBL" id="JAGRQC010000004">
    <property type="protein sequence ID" value="MBR0553740.1"/>
    <property type="molecule type" value="Genomic_DNA"/>
</dbReference>
<dbReference type="RefSeq" id="WP_430980953.1">
    <property type="nucleotide sequence ID" value="NZ_JAGRQC010000004.1"/>
</dbReference>
<evidence type="ECO:0000313" key="2">
    <source>
        <dbReference type="Proteomes" id="UP000676996"/>
    </source>
</evidence>
<name>A0A8T4IGQ0_9SPHN</name>
<dbReference type="Pfam" id="PF15777">
    <property type="entry name" value="Anti-TRAP"/>
    <property type="match status" value="1"/>
</dbReference>
<dbReference type="SUPFAM" id="SSF57938">
    <property type="entry name" value="DnaJ/Hsp40 cysteine-rich domain"/>
    <property type="match status" value="1"/>
</dbReference>
<dbReference type="Gene3D" id="6.20.20.10">
    <property type="match status" value="1"/>
</dbReference>
<keyword evidence="2" id="KW-1185">Reference proteome</keyword>
<organism evidence="1 2">
    <name type="scientific">Stakelama marina</name>
    <dbReference type="NCBI Taxonomy" id="2826939"/>
    <lineage>
        <taxon>Bacteria</taxon>
        <taxon>Pseudomonadati</taxon>
        <taxon>Pseudomonadota</taxon>
        <taxon>Alphaproteobacteria</taxon>
        <taxon>Sphingomonadales</taxon>
        <taxon>Sphingomonadaceae</taxon>
        <taxon>Stakelama</taxon>
    </lineage>
</organism>
<reference evidence="1" key="1">
    <citation type="submission" date="2021-04" db="EMBL/GenBank/DDBJ databases">
        <title>Ouciella asimina sp. nov., isolated from the surface seawater in the hydrothermal field of Okinawa Trough.</title>
        <authorList>
            <person name="Shuang W."/>
        </authorList>
    </citation>
    <scope>NUCLEOTIDE SEQUENCE</scope>
    <source>
        <strain evidence="1">LXI357</strain>
    </source>
</reference>
<evidence type="ECO:0000313" key="1">
    <source>
        <dbReference type="EMBL" id="MBR0553740.1"/>
    </source>
</evidence>
<protein>
    <submittedName>
        <fullName evidence="1">Uncharacterized protein</fullName>
    </submittedName>
</protein>
<gene>
    <name evidence="1" type="ORF">J7S20_14610</name>
</gene>
<sequence>MRRTLIADGSGNLPALETRCAACDGEGRIPNRRDGNRIEYGGHCNACNGGGAVPTEDGKRLLEFLRWNRH</sequence>
<dbReference type="InterPro" id="IPR036410">
    <property type="entry name" value="HSP_DnaJ_Cys-rich_dom_sf"/>
</dbReference>
<dbReference type="Proteomes" id="UP000676996">
    <property type="component" value="Unassembled WGS sequence"/>
</dbReference>
<dbReference type="InterPro" id="IPR031538">
    <property type="entry name" value="Anti-TRAP"/>
</dbReference>
<accession>A0A8T4IGQ0</accession>
<comment type="caution">
    <text evidence="1">The sequence shown here is derived from an EMBL/GenBank/DDBJ whole genome shotgun (WGS) entry which is preliminary data.</text>
</comment>
<dbReference type="AlphaFoldDB" id="A0A8T4IGQ0"/>
<proteinExistence type="predicted"/>